<gene>
    <name evidence="1" type="ORF">E6C64_16235</name>
</gene>
<dbReference type="PANTHER" id="PTHR36529:SF1">
    <property type="entry name" value="GLYCOSYLTRANSFERASE"/>
    <property type="match status" value="1"/>
</dbReference>
<evidence type="ECO:0000313" key="2">
    <source>
        <dbReference type="Proteomes" id="UP000309133"/>
    </source>
</evidence>
<protein>
    <submittedName>
        <fullName evidence="1">DUF2064 domain-containing protein</fullName>
    </submittedName>
</protein>
<dbReference type="InterPro" id="IPR029044">
    <property type="entry name" value="Nucleotide-diphossugar_trans"/>
</dbReference>
<proteinExistence type="predicted"/>
<accession>A0A4S4FIJ6</accession>
<organism evidence="1 2">
    <name type="scientific">Naasia lichenicola</name>
    <dbReference type="NCBI Taxonomy" id="2565933"/>
    <lineage>
        <taxon>Bacteria</taxon>
        <taxon>Bacillati</taxon>
        <taxon>Actinomycetota</taxon>
        <taxon>Actinomycetes</taxon>
        <taxon>Micrococcales</taxon>
        <taxon>Microbacteriaceae</taxon>
        <taxon>Naasia</taxon>
    </lineage>
</organism>
<dbReference type="InterPro" id="IPR018641">
    <property type="entry name" value="Trfase_1_rSAM/seldom-assoc"/>
</dbReference>
<dbReference type="OrthoDB" id="9798250at2"/>
<dbReference type="Gene3D" id="3.90.550.10">
    <property type="entry name" value="Spore Coat Polysaccharide Biosynthesis Protein SpsA, Chain A"/>
    <property type="match status" value="1"/>
</dbReference>
<comment type="caution">
    <text evidence="1">The sequence shown here is derived from an EMBL/GenBank/DDBJ whole genome shotgun (WGS) entry which is preliminary data.</text>
</comment>
<evidence type="ECO:0000313" key="1">
    <source>
        <dbReference type="EMBL" id="THG30173.1"/>
    </source>
</evidence>
<keyword evidence="2" id="KW-1185">Reference proteome</keyword>
<sequence>MTDLVVIAKACIPGRVKTRLVPPLTFEQAAELAAASLADTLTAMQELDVERRILYFDGTEEHVPDGASGFEVVRQVGGGLDARLGHIFDYCHDSPMVMIGMDTPQVTAAALQPMLDDLAAGAPTDAWFGPARDGGFWALGMARPDGSLIRGVPMSLSETGRLQYRRLIAAGLRVRQLAPLIDVDYASDAIDVAEIAPHGTFAARVDQLISRGLVAESAAS</sequence>
<dbReference type="RefSeq" id="WP_136428645.1">
    <property type="nucleotide sequence ID" value="NZ_SSSM01000005.1"/>
</dbReference>
<dbReference type="Proteomes" id="UP000309133">
    <property type="component" value="Unassembled WGS sequence"/>
</dbReference>
<name>A0A4S4FIJ6_9MICO</name>
<reference evidence="1 2" key="1">
    <citation type="submission" date="2019-04" db="EMBL/GenBank/DDBJ databases">
        <authorList>
            <person name="Jiang L."/>
        </authorList>
    </citation>
    <scope>NUCLEOTIDE SEQUENCE [LARGE SCALE GENOMIC DNA]</scope>
    <source>
        <strain evidence="1 2">YIM 131853</strain>
    </source>
</reference>
<dbReference type="PANTHER" id="PTHR36529">
    <property type="entry name" value="SLL1095 PROTEIN"/>
    <property type="match status" value="1"/>
</dbReference>
<dbReference type="EMBL" id="SSSM01000005">
    <property type="protein sequence ID" value="THG30173.1"/>
    <property type="molecule type" value="Genomic_DNA"/>
</dbReference>
<dbReference type="AlphaFoldDB" id="A0A4S4FIJ6"/>
<dbReference type="Pfam" id="PF09837">
    <property type="entry name" value="DUF2064"/>
    <property type="match status" value="1"/>
</dbReference>
<dbReference type="SUPFAM" id="SSF53448">
    <property type="entry name" value="Nucleotide-diphospho-sugar transferases"/>
    <property type="match status" value="1"/>
</dbReference>